<dbReference type="GO" id="GO:0005509">
    <property type="term" value="F:calcium ion binding"/>
    <property type="evidence" value="ECO:0007669"/>
    <property type="project" value="InterPro"/>
</dbReference>
<proteinExistence type="predicted"/>
<dbReference type="PANTHER" id="PTHR10697">
    <property type="entry name" value="MAMMALIAN EPENDYMIN-RELATED PROTEIN 1"/>
    <property type="match status" value="1"/>
</dbReference>
<reference evidence="2 3" key="1">
    <citation type="submission" date="2018-04" db="EMBL/GenBank/DDBJ databases">
        <title>The genome of golden apple snail Pomacea canaliculata provides insight into stress tolerance and invasive adaptation.</title>
        <authorList>
            <person name="Liu C."/>
            <person name="Liu B."/>
            <person name="Ren Y."/>
            <person name="Zhang Y."/>
            <person name="Wang H."/>
            <person name="Li S."/>
            <person name="Jiang F."/>
            <person name="Yin L."/>
            <person name="Zhang G."/>
            <person name="Qian W."/>
            <person name="Fan W."/>
        </authorList>
    </citation>
    <scope>NUCLEOTIDE SEQUENCE [LARGE SCALE GENOMIC DNA]</scope>
    <source>
        <strain evidence="2">SZHN2017</strain>
        <tissue evidence="2">Muscle</tissue>
    </source>
</reference>
<keyword evidence="3" id="KW-1185">Reference proteome</keyword>
<protein>
    <submittedName>
        <fullName evidence="2">Uncharacterized protein</fullName>
    </submittedName>
</protein>
<dbReference type="GO" id="GO:0005764">
    <property type="term" value="C:lysosome"/>
    <property type="evidence" value="ECO:0007669"/>
    <property type="project" value="TreeGrafter"/>
</dbReference>
<organism evidence="2 3">
    <name type="scientific">Pomacea canaliculata</name>
    <name type="common">Golden apple snail</name>
    <dbReference type="NCBI Taxonomy" id="400727"/>
    <lineage>
        <taxon>Eukaryota</taxon>
        <taxon>Metazoa</taxon>
        <taxon>Spiralia</taxon>
        <taxon>Lophotrochozoa</taxon>
        <taxon>Mollusca</taxon>
        <taxon>Gastropoda</taxon>
        <taxon>Caenogastropoda</taxon>
        <taxon>Architaenioglossa</taxon>
        <taxon>Ampullarioidea</taxon>
        <taxon>Ampullariidae</taxon>
        <taxon>Pomacea</taxon>
    </lineage>
</organism>
<comment type="caution">
    <text evidence="2">The sequence shown here is derived from an EMBL/GenBank/DDBJ whole genome shotgun (WGS) entry which is preliminary data.</text>
</comment>
<dbReference type="OrthoDB" id="6084362at2759"/>
<accession>A0A2T7PFX7</accession>
<evidence type="ECO:0000313" key="3">
    <source>
        <dbReference type="Proteomes" id="UP000245119"/>
    </source>
</evidence>
<dbReference type="EMBL" id="PZQS01000004">
    <property type="protein sequence ID" value="PVD32324.1"/>
    <property type="molecule type" value="Genomic_DNA"/>
</dbReference>
<evidence type="ECO:0000313" key="2">
    <source>
        <dbReference type="EMBL" id="PVD32324.1"/>
    </source>
</evidence>
<name>A0A2T7PFX7_POMCA</name>
<gene>
    <name evidence="2" type="ORF">C0Q70_07757</name>
</gene>
<evidence type="ECO:0000256" key="1">
    <source>
        <dbReference type="SAM" id="SignalP"/>
    </source>
</evidence>
<dbReference type="Proteomes" id="UP000245119">
    <property type="component" value="Linkage Group LG4"/>
</dbReference>
<feature type="signal peptide" evidence="1">
    <location>
        <begin position="1"/>
        <end position="22"/>
    </location>
</feature>
<dbReference type="GO" id="GO:0007160">
    <property type="term" value="P:cell-matrix adhesion"/>
    <property type="evidence" value="ECO:0007669"/>
    <property type="project" value="InterPro"/>
</dbReference>
<dbReference type="InterPro" id="IPR001299">
    <property type="entry name" value="Ependymin"/>
</dbReference>
<feature type="chain" id="PRO_5015432799" evidence="1">
    <location>
        <begin position="23"/>
        <end position="228"/>
    </location>
</feature>
<sequence>MVLLFAGLQLLLVSQWRPGTSSALAYSLFCSPKLWEGRLWTLQMKQTDEGTDVWESVADISVDVIGQRLASRETGSRFGQEYNTSYLYYFPARTLYVITDGRCQAYGLEGNVTVKCVDIPDQYIVEYLKEYMGDDYTNGVFASGMRDIRDGVGHFYSVDPEGNIPLLEETHGVIDEIPTYTVTNYYNITLGIKDPTVFTPPEICLQSPVQRLGKGDEIPVASLILLSV</sequence>
<dbReference type="GO" id="GO:0005576">
    <property type="term" value="C:extracellular region"/>
    <property type="evidence" value="ECO:0007669"/>
    <property type="project" value="InterPro"/>
</dbReference>
<keyword evidence="1" id="KW-0732">Signal</keyword>
<dbReference type="PANTHER" id="PTHR10697:SF13">
    <property type="entry name" value="RICIN B LECTIN DOMAIN-CONTAINING PROTEIN"/>
    <property type="match status" value="1"/>
</dbReference>
<dbReference type="AlphaFoldDB" id="A0A2T7PFX7"/>